<dbReference type="GeneID" id="96085261"/>
<comment type="caution">
    <text evidence="2">The sequence shown here is derived from an EMBL/GenBank/DDBJ whole genome shotgun (WGS) entry which is preliminary data.</text>
</comment>
<evidence type="ECO:0000313" key="2">
    <source>
        <dbReference type="EMBL" id="KAL1796399.1"/>
    </source>
</evidence>
<sequence length="571" mass="61700">MARSLLLATSALLAVLSLLAQAKEKNELRTYAFASDDCNGATHRGNMDLKLGKCKDIVIGANSIKPFHNKHEAWIGRINQGGPPCYLVTFQHHGCKGLATSISPLPEAISECISPDHDEPFLSVLFDCYKAETITVPNPHVVTVHTPFVSSQWVHTSNSLTPLESTTDAVYVTTPLPVVTVFPESTVTVVMPPPESVETVTILPPSTTTVTVYGGNYGRSHMHHSDLHQESVAKVPQDLEPRNKKKWKGPRIGVWMLHPWTAAVICYECYAKSPSNTFKFECRSGPKNPVDCKGPVPDPQNVVTVTHAPVVTVTAGDPTTSVIIVTATQPPPVTTVVSPAVTGQTVYTMVGGKPVYTIVNQTVHTAELGQQEGHLEPRSFHRAVRFTHPFQPGTEMCADGEWDGRGKDRGEIRIQKPSKDMKKCEKDHEVQLIDASPRTTTVELPTRTIAVSTSTVYPPSVVTVNPSPPVVTVTTVVGSAPAPPLITVTVSPESSYSTVTTIIGSAPAPPVVTVTVNPASDYSTITTIFNTAPDYSTITTIFDAEPPCTTVTVLHEADPTSYIISRRHYDL</sequence>
<feature type="chain" id="PRO_5045280716" evidence="1">
    <location>
        <begin position="23"/>
        <end position="571"/>
    </location>
</feature>
<dbReference type="RefSeq" id="XP_069306983.1">
    <property type="nucleotide sequence ID" value="XM_069451089.1"/>
</dbReference>
<evidence type="ECO:0000256" key="1">
    <source>
        <dbReference type="SAM" id="SignalP"/>
    </source>
</evidence>
<protein>
    <submittedName>
        <fullName evidence="2">Uncharacterized protein</fullName>
    </submittedName>
</protein>
<feature type="signal peptide" evidence="1">
    <location>
        <begin position="1"/>
        <end position="22"/>
    </location>
</feature>
<reference evidence="2 3" key="1">
    <citation type="submission" date="2024-09" db="EMBL/GenBank/DDBJ databases">
        <title>T2T genomes of carrot and Alternaria dauci and their utility for understanding host-pathogen interaction during carrot leaf blight disease.</title>
        <authorList>
            <person name="Liu W."/>
            <person name="Xu S."/>
            <person name="Ou C."/>
            <person name="Liu X."/>
            <person name="Zhuang F."/>
            <person name="Deng X.W."/>
        </authorList>
    </citation>
    <scope>NUCLEOTIDE SEQUENCE [LARGE SCALE GENOMIC DNA]</scope>
    <source>
        <strain evidence="2 3">A2016</strain>
    </source>
</reference>
<accession>A0ABR3ULB4</accession>
<evidence type="ECO:0000313" key="3">
    <source>
        <dbReference type="Proteomes" id="UP001578633"/>
    </source>
</evidence>
<keyword evidence="3" id="KW-1185">Reference proteome</keyword>
<dbReference type="Proteomes" id="UP001578633">
    <property type="component" value="Chromosome 4"/>
</dbReference>
<keyword evidence="1" id="KW-0732">Signal</keyword>
<gene>
    <name evidence="2" type="ORF">ACET3X_004939</name>
</gene>
<organism evidence="2 3">
    <name type="scientific">Alternaria dauci</name>
    <dbReference type="NCBI Taxonomy" id="48095"/>
    <lineage>
        <taxon>Eukaryota</taxon>
        <taxon>Fungi</taxon>
        <taxon>Dikarya</taxon>
        <taxon>Ascomycota</taxon>
        <taxon>Pezizomycotina</taxon>
        <taxon>Dothideomycetes</taxon>
        <taxon>Pleosporomycetidae</taxon>
        <taxon>Pleosporales</taxon>
        <taxon>Pleosporineae</taxon>
        <taxon>Pleosporaceae</taxon>
        <taxon>Alternaria</taxon>
        <taxon>Alternaria sect. Porri</taxon>
    </lineage>
</organism>
<proteinExistence type="predicted"/>
<name>A0ABR3ULB4_9PLEO</name>
<dbReference type="EMBL" id="JBHGVX010000004">
    <property type="protein sequence ID" value="KAL1796399.1"/>
    <property type="molecule type" value="Genomic_DNA"/>
</dbReference>